<accession>A0A7V2WLK2</accession>
<dbReference type="InterPro" id="IPR059112">
    <property type="entry name" value="CysZ/EI24"/>
</dbReference>
<evidence type="ECO:0000256" key="4">
    <source>
        <dbReference type="ARBA" id="ARBA00023136"/>
    </source>
</evidence>
<feature type="transmembrane region" description="Helical" evidence="5">
    <location>
        <begin position="274"/>
        <end position="300"/>
    </location>
</feature>
<dbReference type="Proteomes" id="UP000885722">
    <property type="component" value="Unassembled WGS sequence"/>
</dbReference>
<feature type="transmembrane region" description="Helical" evidence="5">
    <location>
        <begin position="75"/>
        <end position="103"/>
    </location>
</feature>
<dbReference type="EMBL" id="DRNO01000021">
    <property type="protein sequence ID" value="HFC03282.1"/>
    <property type="molecule type" value="Genomic_DNA"/>
</dbReference>
<gene>
    <name evidence="6" type="ORF">ENJ74_00275</name>
</gene>
<keyword evidence="3 5" id="KW-1133">Transmembrane helix</keyword>
<evidence type="ECO:0000256" key="3">
    <source>
        <dbReference type="ARBA" id="ARBA00022989"/>
    </source>
</evidence>
<feature type="transmembrane region" description="Helical" evidence="5">
    <location>
        <begin position="219"/>
        <end position="246"/>
    </location>
</feature>
<feature type="transmembrane region" description="Helical" evidence="5">
    <location>
        <begin position="159"/>
        <end position="181"/>
    </location>
</feature>
<organism evidence="6">
    <name type="scientific">Nitratifractor salsuginis</name>
    <dbReference type="NCBI Taxonomy" id="269261"/>
    <lineage>
        <taxon>Bacteria</taxon>
        <taxon>Pseudomonadati</taxon>
        <taxon>Campylobacterota</taxon>
        <taxon>Epsilonproteobacteria</taxon>
        <taxon>Campylobacterales</taxon>
        <taxon>Sulfurovaceae</taxon>
        <taxon>Nitratifractor</taxon>
    </lineage>
</organism>
<sequence>MRGKETETMALSHGIFLRSLRDLVRWPILREVLITGLPMLLIWAGIGWVVWDPLLRLTTWVISWVPFSVVKANGALLILFLVWAMAVLVSYAFVTAILAPIFFRKMKRGYYYYSFTTLLLFAAGWAWYIMANWGTFKSAIADRLLVWLPFQTVAEGSAVLLNFYVLYGFYILSLFLILSFYRRDFLETVREIDYPDISINETKIKTGHGFIALRDAGMFVLLTVLLFPLLLVPIVNVLIQLFLWAWLYRDATFRGTCRLYCSREEFQRLKRHGFVIWSIAFFASLLNFIPIINMFTPFFAQLVVFHWIMAEKGVQGATEETIEKERYDGEK</sequence>
<protein>
    <submittedName>
        <fullName evidence="6">Uncharacterized protein</fullName>
    </submittedName>
</protein>
<feature type="transmembrane region" description="Helical" evidence="5">
    <location>
        <begin position="110"/>
        <end position="130"/>
    </location>
</feature>
<keyword evidence="4 5" id="KW-0472">Membrane</keyword>
<name>A0A7V2WLK2_9BACT</name>
<evidence type="ECO:0000313" key="6">
    <source>
        <dbReference type="EMBL" id="HFC03282.1"/>
    </source>
</evidence>
<reference evidence="6" key="1">
    <citation type="journal article" date="2020" name="mSystems">
        <title>Genome- and Community-Level Interaction Insights into Carbon Utilization and Element Cycling Functions of Hydrothermarchaeota in Hydrothermal Sediment.</title>
        <authorList>
            <person name="Zhou Z."/>
            <person name="Liu Y."/>
            <person name="Xu W."/>
            <person name="Pan J."/>
            <person name="Luo Z.H."/>
            <person name="Li M."/>
        </authorList>
    </citation>
    <scope>NUCLEOTIDE SEQUENCE [LARGE SCALE GENOMIC DNA]</scope>
    <source>
        <strain evidence="6">HyVt-513</strain>
    </source>
</reference>
<evidence type="ECO:0000256" key="1">
    <source>
        <dbReference type="ARBA" id="ARBA00004141"/>
    </source>
</evidence>
<comment type="caution">
    <text evidence="6">The sequence shown here is derived from an EMBL/GenBank/DDBJ whole genome shotgun (WGS) entry which is preliminary data.</text>
</comment>
<evidence type="ECO:0000256" key="5">
    <source>
        <dbReference type="SAM" id="Phobius"/>
    </source>
</evidence>
<dbReference type="Pfam" id="PF07264">
    <property type="entry name" value="EI24"/>
    <property type="match status" value="1"/>
</dbReference>
<evidence type="ECO:0000256" key="2">
    <source>
        <dbReference type="ARBA" id="ARBA00022692"/>
    </source>
</evidence>
<proteinExistence type="predicted"/>
<comment type="subcellular location">
    <subcellularLocation>
        <location evidence="1">Membrane</location>
        <topology evidence="1">Multi-pass membrane protein</topology>
    </subcellularLocation>
</comment>
<keyword evidence="2 5" id="KW-0812">Transmembrane</keyword>
<feature type="transmembrane region" description="Helical" evidence="5">
    <location>
        <begin position="28"/>
        <end position="51"/>
    </location>
</feature>
<dbReference type="AlphaFoldDB" id="A0A7V2WLK2"/>